<dbReference type="RefSeq" id="WP_036201151.1">
    <property type="nucleotide sequence ID" value="NZ_AVCY01000004.1"/>
</dbReference>
<keyword evidence="1" id="KW-0472">Membrane</keyword>
<dbReference type="OrthoDB" id="9902986at2"/>
<keyword evidence="3" id="KW-1185">Reference proteome</keyword>
<evidence type="ECO:0000313" key="3">
    <source>
        <dbReference type="Proteomes" id="UP000030408"/>
    </source>
</evidence>
<organism evidence="2 3">
    <name type="scientific">Ureibacillus sinduriensis BLB-1 = JCM 15800</name>
    <dbReference type="NCBI Taxonomy" id="1384057"/>
    <lineage>
        <taxon>Bacteria</taxon>
        <taxon>Bacillati</taxon>
        <taxon>Bacillota</taxon>
        <taxon>Bacilli</taxon>
        <taxon>Bacillales</taxon>
        <taxon>Caryophanaceae</taxon>
        <taxon>Ureibacillus</taxon>
    </lineage>
</organism>
<evidence type="ECO:0000313" key="2">
    <source>
        <dbReference type="EMBL" id="KGR75138.1"/>
    </source>
</evidence>
<accession>A0A0A3HXP2</accession>
<dbReference type="EMBL" id="JPVO01000052">
    <property type="protein sequence ID" value="KGR75138.1"/>
    <property type="molecule type" value="Genomic_DNA"/>
</dbReference>
<reference evidence="2 3" key="1">
    <citation type="submission" date="2014-02" db="EMBL/GenBank/DDBJ databases">
        <title>Draft genome sequence of Lysinibacillus sinduriensis JCM 15800.</title>
        <authorList>
            <person name="Zhang F."/>
            <person name="Wang G."/>
            <person name="Zhang L."/>
        </authorList>
    </citation>
    <scope>NUCLEOTIDE SEQUENCE [LARGE SCALE GENOMIC DNA]</scope>
    <source>
        <strain evidence="2 3">JCM 15800</strain>
    </source>
</reference>
<evidence type="ECO:0000256" key="1">
    <source>
        <dbReference type="SAM" id="Phobius"/>
    </source>
</evidence>
<keyword evidence="1" id="KW-1133">Transmembrane helix</keyword>
<feature type="transmembrane region" description="Helical" evidence="1">
    <location>
        <begin position="37"/>
        <end position="58"/>
    </location>
</feature>
<dbReference type="Proteomes" id="UP000030408">
    <property type="component" value="Unassembled WGS sequence"/>
</dbReference>
<name>A0A0A3HXP2_9BACL</name>
<feature type="transmembrane region" description="Helical" evidence="1">
    <location>
        <begin position="7"/>
        <end position="25"/>
    </location>
</feature>
<keyword evidence="1" id="KW-0812">Transmembrane</keyword>
<sequence>MNKDKTKAAFLIWVLILFSEIIWFSLKINDPMSAAEIVYMVTVILTTISVGSLGLIMFGNPKE</sequence>
<dbReference type="AlphaFoldDB" id="A0A0A3HXP2"/>
<gene>
    <name evidence="2" type="ORF">CD33_12760</name>
</gene>
<comment type="caution">
    <text evidence="2">The sequence shown here is derived from an EMBL/GenBank/DDBJ whole genome shotgun (WGS) entry which is preliminary data.</text>
</comment>
<protein>
    <submittedName>
        <fullName evidence="2">Uncharacterized protein</fullName>
    </submittedName>
</protein>
<proteinExistence type="predicted"/>
<dbReference type="STRING" id="1384057.CD33_12760"/>